<organism evidence="2 3">
    <name type="scientific">Sphaerulina musiva (strain SO2202)</name>
    <name type="common">Poplar stem canker fungus</name>
    <name type="synonym">Septoria musiva</name>
    <dbReference type="NCBI Taxonomy" id="692275"/>
    <lineage>
        <taxon>Eukaryota</taxon>
        <taxon>Fungi</taxon>
        <taxon>Dikarya</taxon>
        <taxon>Ascomycota</taxon>
        <taxon>Pezizomycotina</taxon>
        <taxon>Dothideomycetes</taxon>
        <taxon>Dothideomycetidae</taxon>
        <taxon>Mycosphaerellales</taxon>
        <taxon>Mycosphaerellaceae</taxon>
        <taxon>Sphaerulina</taxon>
    </lineage>
</organism>
<dbReference type="EMBL" id="KB456272">
    <property type="protein sequence ID" value="EMF08057.1"/>
    <property type="molecule type" value="Genomic_DNA"/>
</dbReference>
<gene>
    <name evidence="2" type="ORF">SEPMUDRAFT_121563</name>
</gene>
<feature type="compositionally biased region" description="Basic and acidic residues" evidence="1">
    <location>
        <begin position="34"/>
        <end position="43"/>
    </location>
</feature>
<evidence type="ECO:0000313" key="3">
    <source>
        <dbReference type="Proteomes" id="UP000016931"/>
    </source>
</evidence>
<dbReference type="Proteomes" id="UP000016931">
    <property type="component" value="Unassembled WGS sequence"/>
</dbReference>
<name>M3CV81_SPHMS</name>
<proteinExistence type="predicted"/>
<protein>
    <submittedName>
        <fullName evidence="2">Uncharacterized protein</fullName>
    </submittedName>
</protein>
<dbReference type="AlphaFoldDB" id="M3CV81"/>
<reference evidence="2 3" key="1">
    <citation type="journal article" date="2012" name="PLoS Pathog.">
        <title>Diverse lifestyles and strategies of plant pathogenesis encoded in the genomes of eighteen Dothideomycetes fungi.</title>
        <authorList>
            <person name="Ohm R.A."/>
            <person name="Feau N."/>
            <person name="Henrissat B."/>
            <person name="Schoch C.L."/>
            <person name="Horwitz B.A."/>
            <person name="Barry K.W."/>
            <person name="Condon B.J."/>
            <person name="Copeland A.C."/>
            <person name="Dhillon B."/>
            <person name="Glaser F."/>
            <person name="Hesse C.N."/>
            <person name="Kosti I."/>
            <person name="LaButti K."/>
            <person name="Lindquist E.A."/>
            <person name="Lucas S."/>
            <person name="Salamov A.A."/>
            <person name="Bradshaw R.E."/>
            <person name="Ciuffetti L."/>
            <person name="Hamelin R.C."/>
            <person name="Kema G.H.J."/>
            <person name="Lawrence C."/>
            <person name="Scott J.A."/>
            <person name="Spatafora J.W."/>
            <person name="Turgeon B.G."/>
            <person name="de Wit P.J.G.M."/>
            <person name="Zhong S."/>
            <person name="Goodwin S.B."/>
            <person name="Grigoriev I.V."/>
        </authorList>
    </citation>
    <scope>NUCLEOTIDE SEQUENCE [LARGE SCALE GENOMIC DNA]</scope>
    <source>
        <strain evidence="2 3">SO2202</strain>
    </source>
</reference>
<evidence type="ECO:0000313" key="2">
    <source>
        <dbReference type="EMBL" id="EMF08057.1"/>
    </source>
</evidence>
<dbReference type="GeneID" id="27898831"/>
<keyword evidence="3" id="KW-1185">Reference proteome</keyword>
<feature type="region of interest" description="Disordered" evidence="1">
    <location>
        <begin position="30"/>
        <end position="58"/>
    </location>
</feature>
<evidence type="ECO:0000256" key="1">
    <source>
        <dbReference type="SAM" id="MobiDB-lite"/>
    </source>
</evidence>
<dbReference type="HOGENOM" id="CLU_2980580_0_0_1"/>
<dbReference type="RefSeq" id="XP_016756178.1">
    <property type="nucleotide sequence ID" value="XM_016901694.1"/>
</dbReference>
<accession>M3CV81</accession>
<sequence length="58" mass="6689">MPLFTPFPIPFPNPVPFFGGLPNTEELVEEEEELHEHEHEHNVNNKQAVPTPPLLFFP</sequence>